<proteinExistence type="predicted"/>
<organism evidence="1 2">
    <name type="scientific">Entomophthora muscae</name>
    <dbReference type="NCBI Taxonomy" id="34485"/>
    <lineage>
        <taxon>Eukaryota</taxon>
        <taxon>Fungi</taxon>
        <taxon>Fungi incertae sedis</taxon>
        <taxon>Zoopagomycota</taxon>
        <taxon>Entomophthoromycotina</taxon>
        <taxon>Entomophthoromycetes</taxon>
        <taxon>Entomophthorales</taxon>
        <taxon>Entomophthoraceae</taxon>
        <taxon>Entomophthora</taxon>
    </lineage>
</organism>
<comment type="caution">
    <text evidence="1">The sequence shown here is derived from an EMBL/GenBank/DDBJ whole genome shotgun (WGS) entry which is preliminary data.</text>
</comment>
<gene>
    <name evidence="1" type="ORF">DSO57_1026299</name>
</gene>
<dbReference type="Proteomes" id="UP001165960">
    <property type="component" value="Unassembled WGS sequence"/>
</dbReference>
<accession>A0ACC2T1Z9</accession>
<evidence type="ECO:0000313" key="1">
    <source>
        <dbReference type="EMBL" id="KAJ9068679.1"/>
    </source>
</evidence>
<protein>
    <submittedName>
        <fullName evidence="1">Uncharacterized protein</fullName>
    </submittedName>
</protein>
<keyword evidence="2" id="KW-1185">Reference proteome</keyword>
<name>A0ACC2T1Z9_9FUNG</name>
<sequence length="473" mass="53084">MQSSFLQGKSVLITGVTGFVGKKILETLLRDHYKHINTVFCLVRPTKKQSAQERLHEVIDNQLFDILRDQVGPEAFNRVVAIEGDIAMPGLGVSEADANLLHANLNLVIHSAATVDFNMPVKDALQINTLGTMELLRLCEKGAHFQGFVHVSTAYVNSNLKPGNVEEKLYPMPLGDPQALVDDIQTMTKAQATHFTKRVLQEYPNTYTFTKALTEHLLSKSPAPTACARLSIVTSAAQDPIPGWVEGKASLNAVALNIGLGVIDSLRVVKDTCPDVVPVDFAANSIIRICAQLLESPRKVIYHLGSSSINPVTWALFVKVTLKAWRRLPPLKSQLFPPDCQLVESLSDHQERLKLMREFRFHALLNLLDCKNPRNIARLERAEKKQDKFYMNYDYFTSTTWHFDSTNITRLETSQAYRQDILSPAFGVAEFRTLDWTKYFTTFICGLHYFVMKDSASWPLIESINPTAIPAKL</sequence>
<evidence type="ECO:0000313" key="2">
    <source>
        <dbReference type="Proteomes" id="UP001165960"/>
    </source>
</evidence>
<dbReference type="EMBL" id="QTSX02003703">
    <property type="protein sequence ID" value="KAJ9068679.1"/>
    <property type="molecule type" value="Genomic_DNA"/>
</dbReference>
<reference evidence="1" key="1">
    <citation type="submission" date="2022-04" db="EMBL/GenBank/DDBJ databases">
        <title>Genome of the entomopathogenic fungus Entomophthora muscae.</title>
        <authorList>
            <person name="Elya C."/>
            <person name="Lovett B.R."/>
            <person name="Lee E."/>
            <person name="Macias A.M."/>
            <person name="Hajek A.E."/>
            <person name="De Bivort B.L."/>
            <person name="Kasson M.T."/>
            <person name="De Fine Licht H.H."/>
            <person name="Stajich J.E."/>
        </authorList>
    </citation>
    <scope>NUCLEOTIDE SEQUENCE</scope>
    <source>
        <strain evidence="1">Berkeley</strain>
    </source>
</reference>